<accession>A0ABM1MM55</accession>
<name>A0ABM1MM55_NICVS</name>
<keyword evidence="3" id="KW-0472">Membrane</keyword>
<dbReference type="PANTHER" id="PTHR24366">
    <property type="entry name" value="IG(IMMUNOGLOBULIN) AND LRR(LEUCINE RICH REPEAT) DOMAINS"/>
    <property type="match status" value="1"/>
</dbReference>
<evidence type="ECO:0000256" key="2">
    <source>
        <dbReference type="ARBA" id="ARBA00022737"/>
    </source>
</evidence>
<dbReference type="InterPro" id="IPR003591">
    <property type="entry name" value="Leu-rich_rpt_typical-subtyp"/>
</dbReference>
<gene>
    <name evidence="6 7" type="primary">LOC108561990</name>
</gene>
<dbReference type="GeneID" id="108561990"/>
<keyword evidence="3" id="KW-0812">Transmembrane</keyword>
<dbReference type="Gene3D" id="3.80.10.10">
    <property type="entry name" value="Ribonuclease Inhibitor"/>
    <property type="match status" value="2"/>
</dbReference>
<keyword evidence="2" id="KW-0677">Repeat</keyword>
<dbReference type="SMART" id="SM00369">
    <property type="entry name" value="LRR_TYP"/>
    <property type="match status" value="3"/>
</dbReference>
<dbReference type="Proteomes" id="UP000695000">
    <property type="component" value="Unplaced"/>
</dbReference>
<evidence type="ECO:0000313" key="6">
    <source>
        <dbReference type="RefSeq" id="XP_017775647.1"/>
    </source>
</evidence>
<dbReference type="PANTHER" id="PTHR24366:SF96">
    <property type="entry name" value="LEUCINE RICH REPEAT CONTAINING 53"/>
    <property type="match status" value="1"/>
</dbReference>
<keyword evidence="5" id="KW-1185">Reference proteome</keyword>
<organism evidence="5 7">
    <name type="scientific">Nicrophorus vespilloides</name>
    <name type="common">Boreal carrion beetle</name>
    <dbReference type="NCBI Taxonomy" id="110193"/>
    <lineage>
        <taxon>Eukaryota</taxon>
        <taxon>Metazoa</taxon>
        <taxon>Ecdysozoa</taxon>
        <taxon>Arthropoda</taxon>
        <taxon>Hexapoda</taxon>
        <taxon>Insecta</taxon>
        <taxon>Pterygota</taxon>
        <taxon>Neoptera</taxon>
        <taxon>Endopterygota</taxon>
        <taxon>Coleoptera</taxon>
        <taxon>Polyphaga</taxon>
        <taxon>Staphyliniformia</taxon>
        <taxon>Silphidae</taxon>
        <taxon>Nicrophorinae</taxon>
        <taxon>Nicrophorus</taxon>
    </lineage>
</organism>
<feature type="signal peptide" evidence="4">
    <location>
        <begin position="1"/>
        <end position="24"/>
    </location>
</feature>
<evidence type="ECO:0000313" key="5">
    <source>
        <dbReference type="Proteomes" id="UP000695000"/>
    </source>
</evidence>
<keyword evidence="1" id="KW-0433">Leucine-rich repeat</keyword>
<evidence type="ECO:0000256" key="1">
    <source>
        <dbReference type="ARBA" id="ARBA00022614"/>
    </source>
</evidence>
<dbReference type="RefSeq" id="XP_017775647.1">
    <property type="nucleotide sequence ID" value="XM_017920158.1"/>
</dbReference>
<dbReference type="SUPFAM" id="SSF52058">
    <property type="entry name" value="L domain-like"/>
    <property type="match status" value="1"/>
</dbReference>
<keyword evidence="4" id="KW-0732">Signal</keyword>
<proteinExistence type="predicted"/>
<dbReference type="InterPro" id="IPR001611">
    <property type="entry name" value="Leu-rich_rpt"/>
</dbReference>
<evidence type="ECO:0000256" key="3">
    <source>
        <dbReference type="SAM" id="Phobius"/>
    </source>
</evidence>
<evidence type="ECO:0000313" key="7">
    <source>
        <dbReference type="RefSeq" id="XP_017775655.1"/>
    </source>
</evidence>
<dbReference type="Pfam" id="PF13855">
    <property type="entry name" value="LRR_8"/>
    <property type="match status" value="1"/>
</dbReference>
<dbReference type="RefSeq" id="XP_017775655.1">
    <property type="nucleotide sequence ID" value="XM_017920166.1"/>
</dbReference>
<evidence type="ECO:0000256" key="4">
    <source>
        <dbReference type="SAM" id="SignalP"/>
    </source>
</evidence>
<sequence>MLSTIETRGTILVVIALVVSGTESFSCLPGCVCTGVNITCTEKDLLSIPEFRDINGANIVDLSGNQIEEIDLQDLNWKGIEQLQFLYLNLNSIVFMHEKAFVVLRNLEYLDLSNNYLEYLPSRMFETNGRLATLNLAGNFFGNNVPAIVSNTLLKLDLSFAKITHFGYENVKHLPKLRDLNLQANNIVYINPAIFNPEISVILSYNTWACNCSTIEVYNWAAQNRDRIEVENPIKCMNSKNYIQMFNRSDPYPYKESCNIDEATFGIANIKKLSLIKGETREAIRSHIERIQIDEDEEYYARATALFSIVVILIVLLAVAVGGAFGFYFAYLVQHRRRHNVRTDRLLSLT</sequence>
<reference evidence="6 7" key="1">
    <citation type="submission" date="2025-05" db="UniProtKB">
        <authorList>
            <consortium name="RefSeq"/>
        </authorList>
    </citation>
    <scope>IDENTIFICATION</scope>
    <source>
        <tissue evidence="6 7">Whole Larva</tissue>
    </source>
</reference>
<dbReference type="InterPro" id="IPR032675">
    <property type="entry name" value="LRR_dom_sf"/>
</dbReference>
<feature type="transmembrane region" description="Helical" evidence="3">
    <location>
        <begin position="305"/>
        <end position="333"/>
    </location>
</feature>
<keyword evidence="3" id="KW-1133">Transmembrane helix</keyword>
<protein>
    <submittedName>
        <fullName evidence="6 7">Amphoterin-induced protein 2-like</fullName>
    </submittedName>
</protein>
<feature type="chain" id="PRO_5045022716" evidence="4">
    <location>
        <begin position="25"/>
        <end position="350"/>
    </location>
</feature>
<dbReference type="PROSITE" id="PS51450">
    <property type="entry name" value="LRR"/>
    <property type="match status" value="1"/>
</dbReference>